<dbReference type="AlphaFoldDB" id="A0A3B9GTX1"/>
<evidence type="ECO:0000313" key="1">
    <source>
        <dbReference type="EMBL" id="HAE25881.1"/>
    </source>
</evidence>
<name>A0A3B9GTX1_9PROT</name>
<organism evidence="1 2">
    <name type="scientific">Hyphomonas adhaerens</name>
    <dbReference type="NCBI Taxonomy" id="81029"/>
    <lineage>
        <taxon>Bacteria</taxon>
        <taxon>Pseudomonadati</taxon>
        <taxon>Pseudomonadota</taxon>
        <taxon>Alphaproteobacteria</taxon>
        <taxon>Hyphomonadales</taxon>
        <taxon>Hyphomonadaceae</taxon>
        <taxon>Hyphomonas</taxon>
    </lineage>
</organism>
<accession>A0A3B9GTX1</accession>
<dbReference type="Gene3D" id="3.50.50.60">
    <property type="entry name" value="FAD/NAD(P)-binding domain"/>
    <property type="match status" value="1"/>
</dbReference>
<dbReference type="Proteomes" id="UP000259610">
    <property type="component" value="Unassembled WGS sequence"/>
</dbReference>
<gene>
    <name evidence="1" type="ORF">DCG58_01870</name>
</gene>
<dbReference type="SUPFAM" id="SSF51905">
    <property type="entry name" value="FAD/NAD(P)-binding domain"/>
    <property type="match status" value="1"/>
</dbReference>
<sequence>MDVRFGDRVTDGGGQDVLAIGPRRADVIAAGYVFETESPDGNFLALDNSLAPGGYAYLLIHQGCGTLASCMFTGFKRQAELVARTVEFFSKTTGLEMRDARPFGGFGNIRVPHTAMQGRRPVIGEQAGFQDALAGFGMGYAFRSGQLAAQSILTGNSYEALWRRSLLPVLRTGIANRFLYELSNDSVRRSALRQLSKADAGHKLRSLYRPSILTQLAYPVARWRLGKALNDPSCDHKDCACVWCQHELG</sequence>
<evidence type="ECO:0000313" key="2">
    <source>
        <dbReference type="Proteomes" id="UP000259610"/>
    </source>
</evidence>
<dbReference type="InterPro" id="IPR036188">
    <property type="entry name" value="FAD/NAD-bd_sf"/>
</dbReference>
<proteinExistence type="predicted"/>
<dbReference type="EMBL" id="DMAN01000041">
    <property type="protein sequence ID" value="HAE25881.1"/>
    <property type="molecule type" value="Genomic_DNA"/>
</dbReference>
<reference evidence="1 2" key="1">
    <citation type="journal article" date="2018" name="Nat. Biotechnol.">
        <title>A standardized bacterial taxonomy based on genome phylogeny substantially revises the tree of life.</title>
        <authorList>
            <person name="Parks D.H."/>
            <person name="Chuvochina M."/>
            <person name="Waite D.W."/>
            <person name="Rinke C."/>
            <person name="Skarshewski A."/>
            <person name="Chaumeil P.A."/>
            <person name="Hugenholtz P."/>
        </authorList>
    </citation>
    <scope>NUCLEOTIDE SEQUENCE [LARGE SCALE GENOMIC DNA]</scope>
    <source>
        <strain evidence="1">UBA8733</strain>
    </source>
</reference>
<comment type="caution">
    <text evidence="1">The sequence shown here is derived from an EMBL/GenBank/DDBJ whole genome shotgun (WGS) entry which is preliminary data.</text>
</comment>
<protein>
    <submittedName>
        <fullName evidence="1">Uncharacterized protein</fullName>
    </submittedName>
</protein>